<comment type="caution">
    <text evidence="3">The sequence shown here is derived from an EMBL/GenBank/DDBJ whole genome shotgun (WGS) entry which is preliminary data.</text>
</comment>
<dbReference type="GO" id="GO:0016137">
    <property type="term" value="P:glycoside metabolic process"/>
    <property type="evidence" value="ECO:0007669"/>
    <property type="project" value="UniProtKB-ARBA"/>
</dbReference>
<evidence type="ECO:0000313" key="3">
    <source>
        <dbReference type="EMBL" id="NNG78839.1"/>
    </source>
</evidence>
<dbReference type="Proteomes" id="UP000549517">
    <property type="component" value="Unassembled WGS sequence"/>
</dbReference>
<feature type="transmembrane region" description="Helical" evidence="2">
    <location>
        <begin position="382"/>
        <end position="402"/>
    </location>
</feature>
<dbReference type="AlphaFoldDB" id="A0A849APV2"/>
<dbReference type="InterPro" id="IPR003737">
    <property type="entry name" value="GlcNAc_PI_deacetylase-related"/>
</dbReference>
<dbReference type="PANTHER" id="PTHR12993:SF26">
    <property type="entry name" value="1D-MYO-INOSITOL 2-ACETAMIDO-2-DEOXY-ALPHA-D-GLUCOPYRANOSIDE DEACETYLASE"/>
    <property type="match status" value="1"/>
</dbReference>
<dbReference type="GO" id="GO:0016811">
    <property type="term" value="F:hydrolase activity, acting on carbon-nitrogen (but not peptide) bonds, in linear amides"/>
    <property type="evidence" value="ECO:0007669"/>
    <property type="project" value="TreeGrafter"/>
</dbReference>
<dbReference type="EMBL" id="JABEMC010000003">
    <property type="protein sequence ID" value="NNG78839.1"/>
    <property type="molecule type" value="Genomic_DNA"/>
</dbReference>
<dbReference type="InterPro" id="IPR024078">
    <property type="entry name" value="LmbE-like_dom_sf"/>
</dbReference>
<feature type="transmembrane region" description="Helical" evidence="2">
    <location>
        <begin position="441"/>
        <end position="458"/>
    </location>
</feature>
<dbReference type="RefSeq" id="WP_170273909.1">
    <property type="nucleotide sequence ID" value="NZ_BAAAKH010000001.1"/>
</dbReference>
<keyword evidence="2" id="KW-0472">Membrane</keyword>
<dbReference type="SUPFAM" id="SSF102588">
    <property type="entry name" value="LmbE-like"/>
    <property type="match status" value="1"/>
</dbReference>
<proteinExistence type="predicted"/>
<evidence type="ECO:0000313" key="4">
    <source>
        <dbReference type="Proteomes" id="UP000549517"/>
    </source>
</evidence>
<gene>
    <name evidence="3" type="ORF">HLA91_05530</name>
</gene>
<keyword evidence="1" id="KW-0862">Zinc</keyword>
<sequence>MSATQTLPAAQARVLFVHAHPDDESIMTGGTMAALAASGAHVALVTATRGEGGEVIGELRERLEGNRAELASHREQELARALEILGVSDHAFLGDGERGGADERLPSRRFEDSGMAWGPDGHAVAPDDMVPEALCAAPVSEAAGYLVNVIRRVRPQLVITYSSGGGYGHPDHVRMHEATVAACQRLEGTADEAAALLFFDTPADAAADAFDPQAPGFELTGFAPAESIPTIAAEAPIAVAQDVDAFIGAKSLAMAAHRTQITVAGQFFALSNGIGQKVMDIECYTDAAYPGPGPAPYAPVDNVLDAVIVPVETHAYPTPAGTGTDDAHAAAASGAGGAAGAASTAGTGAARAAGARPARAAGAGAARADTESPGRPKTSAAAIIHAILVGLLIGVLGSFQHLNATAWELGGQQIIAPWGLALALALSTAGMWHIAALYRSTSLMVLCAAIICMVSFLFTQQGLLPGADLIVAAYLRSIVWLVAPMGIAAVLAFTLPSLKAPKRS</sequence>
<feature type="transmembrane region" description="Helical" evidence="2">
    <location>
        <begin position="414"/>
        <end position="434"/>
    </location>
</feature>
<protein>
    <recommendedName>
        <fullName evidence="5">1D-myo-inositol 2-acetamido-2-deoxy-alpha-D-glucopyranoside deacetylase</fullName>
    </recommendedName>
</protein>
<name>A0A849APV2_9MICO</name>
<feature type="transmembrane region" description="Helical" evidence="2">
    <location>
        <begin position="478"/>
        <end position="498"/>
    </location>
</feature>
<dbReference type="Pfam" id="PF02585">
    <property type="entry name" value="PIG-L"/>
    <property type="match status" value="1"/>
</dbReference>
<dbReference type="Gene3D" id="3.40.50.10320">
    <property type="entry name" value="LmbE-like"/>
    <property type="match status" value="1"/>
</dbReference>
<evidence type="ECO:0000256" key="1">
    <source>
        <dbReference type="ARBA" id="ARBA00022833"/>
    </source>
</evidence>
<dbReference type="PANTHER" id="PTHR12993">
    <property type="entry name" value="N-ACETYLGLUCOSAMINYL-PHOSPHATIDYLINOSITOL DE-N-ACETYLASE-RELATED"/>
    <property type="match status" value="1"/>
</dbReference>
<evidence type="ECO:0000256" key="2">
    <source>
        <dbReference type="SAM" id="Phobius"/>
    </source>
</evidence>
<organism evidence="3 4">
    <name type="scientific">Brevibacterium luteolum</name>
    <dbReference type="NCBI Taxonomy" id="199591"/>
    <lineage>
        <taxon>Bacteria</taxon>
        <taxon>Bacillati</taxon>
        <taxon>Actinomycetota</taxon>
        <taxon>Actinomycetes</taxon>
        <taxon>Micrococcales</taxon>
        <taxon>Brevibacteriaceae</taxon>
        <taxon>Brevibacterium</taxon>
    </lineage>
</organism>
<accession>A0A849APV2</accession>
<reference evidence="3 4" key="1">
    <citation type="submission" date="2020-05" db="EMBL/GenBank/DDBJ databases">
        <title>MicrobeNet Type strains.</title>
        <authorList>
            <person name="Nicholson A.C."/>
        </authorList>
    </citation>
    <scope>NUCLEOTIDE SEQUENCE [LARGE SCALE GENOMIC DNA]</scope>
    <source>
        <strain evidence="3 4">CCUG 46604</strain>
    </source>
</reference>
<evidence type="ECO:0008006" key="5">
    <source>
        <dbReference type="Google" id="ProtNLM"/>
    </source>
</evidence>
<keyword evidence="2" id="KW-1133">Transmembrane helix</keyword>
<keyword evidence="2" id="KW-0812">Transmembrane</keyword>